<keyword evidence="3" id="KW-1185">Reference proteome</keyword>
<sequence>MKMSQMQLLRLFIGERLSAAAEEIFSAVQRTITEREEEAAGRHGPKQEVHGHNDDAPQVCAHEQKHFECEWSPASCHNNPSGDQDDFGLLVPEPSAIKQEQPWSSPDMEDSDVHTVKVTPTDMTINQAEVECLIVEFNALLGEPTVPGRAATGLERGKFRSILHNIFGITDDTMVDRGSEGF</sequence>
<dbReference type="EMBL" id="SRLO01000019">
    <property type="protein sequence ID" value="TNN85779.1"/>
    <property type="molecule type" value="Genomic_DNA"/>
</dbReference>
<evidence type="ECO:0000256" key="1">
    <source>
        <dbReference type="SAM" id="MobiDB-lite"/>
    </source>
</evidence>
<protein>
    <submittedName>
        <fullName evidence="2">EF-hand calcium-binding domain-containing protein 1</fullName>
    </submittedName>
</protein>
<comment type="caution">
    <text evidence="2">The sequence shown here is derived from an EMBL/GenBank/DDBJ whole genome shotgun (WGS) entry which is preliminary data.</text>
</comment>
<evidence type="ECO:0000313" key="2">
    <source>
        <dbReference type="EMBL" id="TNN85779.1"/>
    </source>
</evidence>
<accession>A0A4Z2J6G2</accession>
<proteinExistence type="predicted"/>
<dbReference type="AlphaFoldDB" id="A0A4Z2J6G2"/>
<reference evidence="2 3" key="1">
    <citation type="submission" date="2019-03" db="EMBL/GenBank/DDBJ databases">
        <title>First draft genome of Liparis tanakae, snailfish: a comprehensive survey of snailfish specific genes.</title>
        <authorList>
            <person name="Kim W."/>
            <person name="Song I."/>
            <person name="Jeong J.-H."/>
            <person name="Kim D."/>
            <person name="Kim S."/>
            <person name="Ryu S."/>
            <person name="Song J.Y."/>
            <person name="Lee S.K."/>
        </authorList>
    </citation>
    <scope>NUCLEOTIDE SEQUENCE [LARGE SCALE GENOMIC DNA]</scope>
    <source>
        <tissue evidence="2">Muscle</tissue>
    </source>
</reference>
<name>A0A4Z2J6G2_9TELE</name>
<gene>
    <name evidence="2" type="primary">EFCAB1</name>
    <name evidence="2" type="ORF">EYF80_004026</name>
</gene>
<feature type="region of interest" description="Disordered" evidence="1">
    <location>
        <begin position="35"/>
        <end position="54"/>
    </location>
</feature>
<organism evidence="2 3">
    <name type="scientific">Liparis tanakae</name>
    <name type="common">Tanaka's snailfish</name>
    <dbReference type="NCBI Taxonomy" id="230148"/>
    <lineage>
        <taxon>Eukaryota</taxon>
        <taxon>Metazoa</taxon>
        <taxon>Chordata</taxon>
        <taxon>Craniata</taxon>
        <taxon>Vertebrata</taxon>
        <taxon>Euteleostomi</taxon>
        <taxon>Actinopterygii</taxon>
        <taxon>Neopterygii</taxon>
        <taxon>Teleostei</taxon>
        <taxon>Neoteleostei</taxon>
        <taxon>Acanthomorphata</taxon>
        <taxon>Eupercaria</taxon>
        <taxon>Perciformes</taxon>
        <taxon>Cottioidei</taxon>
        <taxon>Cottales</taxon>
        <taxon>Liparidae</taxon>
        <taxon>Liparis</taxon>
    </lineage>
</organism>
<evidence type="ECO:0000313" key="3">
    <source>
        <dbReference type="Proteomes" id="UP000314294"/>
    </source>
</evidence>
<dbReference type="OrthoDB" id="191686at2759"/>
<dbReference type="Proteomes" id="UP000314294">
    <property type="component" value="Unassembled WGS sequence"/>
</dbReference>